<gene>
    <name evidence="13" type="ORF">CHL78_013345</name>
</gene>
<dbReference type="InterPro" id="IPR003661">
    <property type="entry name" value="HisK_dim/P_dom"/>
</dbReference>
<comment type="subcellular location">
    <subcellularLocation>
        <location evidence="2">Membrane</location>
    </subcellularLocation>
</comment>
<evidence type="ECO:0000256" key="10">
    <source>
        <dbReference type="SAM" id="Coils"/>
    </source>
</evidence>
<evidence type="ECO:0000256" key="4">
    <source>
        <dbReference type="ARBA" id="ARBA00022553"/>
    </source>
</evidence>
<dbReference type="Gene3D" id="3.30.565.10">
    <property type="entry name" value="Histidine kinase-like ATPase, C-terminal domain"/>
    <property type="match status" value="1"/>
</dbReference>
<reference evidence="13 14" key="1">
    <citation type="journal article" date="2017" name="Genome Announc.">
        <title>Draft Genome Sequence of Romboutsia weinsteinii sp. nov. Strain CCRI-19649(T) Isolated from Surface Water.</title>
        <authorList>
            <person name="Maheux A.F."/>
            <person name="Boudreau D.K."/>
            <person name="Berube E."/>
            <person name="Boissinot M."/>
            <person name="Cantin P."/>
            <person name="Raymond F."/>
            <person name="Corbeil J."/>
            <person name="Omar R.F."/>
            <person name="Bergeron M.G."/>
        </authorList>
    </citation>
    <scope>NUCLEOTIDE SEQUENCE [LARGE SCALE GENOMIC DNA]</scope>
    <source>
        <strain evidence="13 14">CCRI-19649</strain>
    </source>
</reference>
<keyword evidence="9" id="KW-0902">Two-component regulatory system</keyword>
<dbReference type="Pfam" id="PF00512">
    <property type="entry name" value="HisKA"/>
    <property type="match status" value="1"/>
</dbReference>
<evidence type="ECO:0000256" key="1">
    <source>
        <dbReference type="ARBA" id="ARBA00000085"/>
    </source>
</evidence>
<feature type="transmembrane region" description="Helical" evidence="11">
    <location>
        <begin position="9"/>
        <end position="35"/>
    </location>
</feature>
<evidence type="ECO:0000256" key="2">
    <source>
        <dbReference type="ARBA" id="ARBA00004370"/>
    </source>
</evidence>
<dbReference type="Pfam" id="PF02518">
    <property type="entry name" value="HATPase_c"/>
    <property type="match status" value="1"/>
</dbReference>
<dbReference type="OrthoDB" id="368131at2"/>
<dbReference type="PANTHER" id="PTHR42878">
    <property type="entry name" value="TWO-COMPONENT HISTIDINE KINASE"/>
    <property type="match status" value="1"/>
</dbReference>
<dbReference type="SMART" id="SM00388">
    <property type="entry name" value="HisKA"/>
    <property type="match status" value="1"/>
</dbReference>
<feature type="domain" description="Histidine kinase" evidence="12">
    <location>
        <begin position="260"/>
        <end position="473"/>
    </location>
</feature>
<dbReference type="GO" id="GO:0000156">
    <property type="term" value="F:phosphorelay response regulator activity"/>
    <property type="evidence" value="ECO:0007669"/>
    <property type="project" value="TreeGrafter"/>
</dbReference>
<dbReference type="GO" id="GO:0030295">
    <property type="term" value="F:protein kinase activator activity"/>
    <property type="evidence" value="ECO:0007669"/>
    <property type="project" value="TreeGrafter"/>
</dbReference>
<dbReference type="InterPro" id="IPR003594">
    <property type="entry name" value="HATPase_dom"/>
</dbReference>
<dbReference type="InterPro" id="IPR036890">
    <property type="entry name" value="HATPase_C_sf"/>
</dbReference>
<keyword evidence="11" id="KW-1133">Transmembrane helix</keyword>
<evidence type="ECO:0000256" key="7">
    <source>
        <dbReference type="ARBA" id="ARBA00022777"/>
    </source>
</evidence>
<keyword evidence="6" id="KW-0547">Nucleotide-binding</keyword>
<comment type="caution">
    <text evidence="13">The sequence shown here is derived from an EMBL/GenBank/DDBJ whole genome shotgun (WGS) entry which is preliminary data.</text>
</comment>
<organism evidence="13 14">
    <name type="scientific">Romboutsia weinsteinii</name>
    <dbReference type="NCBI Taxonomy" id="2020949"/>
    <lineage>
        <taxon>Bacteria</taxon>
        <taxon>Bacillati</taxon>
        <taxon>Bacillota</taxon>
        <taxon>Clostridia</taxon>
        <taxon>Peptostreptococcales</taxon>
        <taxon>Peptostreptococcaceae</taxon>
        <taxon>Romboutsia</taxon>
    </lineage>
</organism>
<keyword evidence="10" id="KW-0175">Coiled coil</keyword>
<dbReference type="PANTHER" id="PTHR42878:SF7">
    <property type="entry name" value="SENSOR HISTIDINE KINASE GLRK"/>
    <property type="match status" value="1"/>
</dbReference>
<evidence type="ECO:0000259" key="12">
    <source>
        <dbReference type="PROSITE" id="PS50109"/>
    </source>
</evidence>
<keyword evidence="5" id="KW-0808">Transferase</keyword>
<dbReference type="RefSeq" id="WP_094367370.1">
    <property type="nucleotide sequence ID" value="NZ_NOJY02000026.1"/>
</dbReference>
<dbReference type="InterPro" id="IPR004358">
    <property type="entry name" value="Sig_transdc_His_kin-like_C"/>
</dbReference>
<dbReference type="InterPro" id="IPR005467">
    <property type="entry name" value="His_kinase_dom"/>
</dbReference>
<evidence type="ECO:0000256" key="8">
    <source>
        <dbReference type="ARBA" id="ARBA00022840"/>
    </source>
</evidence>
<dbReference type="EMBL" id="NOJY02000026">
    <property type="protein sequence ID" value="RDY26470.1"/>
    <property type="molecule type" value="Genomic_DNA"/>
</dbReference>
<comment type="catalytic activity">
    <reaction evidence="1">
        <text>ATP + protein L-histidine = ADP + protein N-phospho-L-histidine.</text>
        <dbReference type="EC" id="2.7.13.3"/>
    </reaction>
</comment>
<keyword evidence="11" id="KW-0812">Transmembrane</keyword>
<keyword evidence="8" id="KW-0067">ATP-binding</keyword>
<feature type="transmembrane region" description="Helical" evidence="11">
    <location>
        <begin position="170"/>
        <end position="193"/>
    </location>
</feature>
<dbReference type="SUPFAM" id="SSF55874">
    <property type="entry name" value="ATPase domain of HSP90 chaperone/DNA topoisomerase II/histidine kinase"/>
    <property type="match status" value="1"/>
</dbReference>
<dbReference type="AlphaFoldDB" id="A0A371J124"/>
<dbReference type="CDD" id="cd00082">
    <property type="entry name" value="HisKA"/>
    <property type="match status" value="1"/>
</dbReference>
<dbReference type="Proteomes" id="UP000215694">
    <property type="component" value="Unassembled WGS sequence"/>
</dbReference>
<sequence>MKWKITLRYVLSVAIVTVIVVQLNLLLAFGVFAVINFNTVDGSNNALNFSENLIREFSEYIINDSDDINDVHISDYGKKLLEDNKLWIQILDNDGREIYRYNLSSEAKTKYTPIELISGYKYSGEITEDSTVFAASKNINNYEYSYLMGFPMRNISKYVLAYDIKSIYEFAVKAIVGMIILDAIVAIIIGYIFSKSLTKPVKNIIGGVEDLSSGNYEKYYREEGIYKPVISKLNHLSDVLKESEVERQRIEEMRSEWIANVSHDIKTPLASIKGYSQLMSEDYEITLDDIKEYSQIIDDKANYIKELVDDLNLTMKLKNKYSNIERKEKNIVAIVRGCIIDILNDPKYSHIDIEFNTDNETIILNMDELLIKRVINNLLYNAIVHNNENVNIEVNIVIDDKIHIFIEDNGKGIAKEEVGYIFERYYRGTNTGEIHKGSGLGMAIARDIIIAHDGNIKIESELGKGTKIEITLG</sequence>
<dbReference type="InterPro" id="IPR050351">
    <property type="entry name" value="BphY/WalK/GraS-like"/>
</dbReference>
<dbReference type="InterPro" id="IPR036097">
    <property type="entry name" value="HisK_dim/P_sf"/>
</dbReference>
<evidence type="ECO:0000256" key="5">
    <source>
        <dbReference type="ARBA" id="ARBA00022679"/>
    </source>
</evidence>
<dbReference type="GO" id="GO:0007234">
    <property type="term" value="P:osmosensory signaling via phosphorelay pathway"/>
    <property type="evidence" value="ECO:0007669"/>
    <property type="project" value="TreeGrafter"/>
</dbReference>
<dbReference type="EC" id="2.7.13.3" evidence="3"/>
<evidence type="ECO:0000256" key="11">
    <source>
        <dbReference type="SAM" id="Phobius"/>
    </source>
</evidence>
<dbReference type="PROSITE" id="PS50109">
    <property type="entry name" value="HIS_KIN"/>
    <property type="match status" value="1"/>
</dbReference>
<protein>
    <recommendedName>
        <fullName evidence="3">histidine kinase</fullName>
        <ecNumber evidence="3">2.7.13.3</ecNumber>
    </recommendedName>
</protein>
<dbReference type="Gene3D" id="1.10.287.130">
    <property type="match status" value="1"/>
</dbReference>
<evidence type="ECO:0000256" key="6">
    <source>
        <dbReference type="ARBA" id="ARBA00022741"/>
    </source>
</evidence>
<dbReference type="PRINTS" id="PR00344">
    <property type="entry name" value="BCTRLSENSOR"/>
</dbReference>
<accession>A0A371J124</accession>
<evidence type="ECO:0000313" key="13">
    <source>
        <dbReference type="EMBL" id="RDY26470.1"/>
    </source>
</evidence>
<keyword evidence="4" id="KW-0597">Phosphoprotein</keyword>
<evidence type="ECO:0000256" key="9">
    <source>
        <dbReference type="ARBA" id="ARBA00023012"/>
    </source>
</evidence>
<feature type="coiled-coil region" evidence="10">
    <location>
        <begin position="233"/>
        <end position="260"/>
    </location>
</feature>
<proteinExistence type="predicted"/>
<dbReference type="SMART" id="SM00387">
    <property type="entry name" value="HATPase_c"/>
    <property type="match status" value="1"/>
</dbReference>
<evidence type="ECO:0000256" key="3">
    <source>
        <dbReference type="ARBA" id="ARBA00012438"/>
    </source>
</evidence>
<keyword evidence="11" id="KW-0472">Membrane</keyword>
<dbReference type="SUPFAM" id="SSF47384">
    <property type="entry name" value="Homodimeric domain of signal transducing histidine kinase"/>
    <property type="match status" value="1"/>
</dbReference>
<dbReference type="CDD" id="cd00075">
    <property type="entry name" value="HATPase"/>
    <property type="match status" value="1"/>
</dbReference>
<keyword evidence="14" id="KW-1185">Reference proteome</keyword>
<evidence type="ECO:0000313" key="14">
    <source>
        <dbReference type="Proteomes" id="UP000215694"/>
    </source>
</evidence>
<keyword evidence="7 13" id="KW-0418">Kinase</keyword>
<name>A0A371J124_9FIRM</name>
<dbReference type="GO" id="GO:0000155">
    <property type="term" value="F:phosphorelay sensor kinase activity"/>
    <property type="evidence" value="ECO:0007669"/>
    <property type="project" value="InterPro"/>
</dbReference>
<dbReference type="GO" id="GO:0005524">
    <property type="term" value="F:ATP binding"/>
    <property type="evidence" value="ECO:0007669"/>
    <property type="project" value="UniProtKB-KW"/>
</dbReference>